<evidence type="ECO:0000313" key="1">
    <source>
        <dbReference type="EMBL" id="KAI3375058.1"/>
    </source>
</evidence>
<dbReference type="Proteomes" id="UP000831701">
    <property type="component" value="Chromosome 3"/>
</dbReference>
<protein>
    <submittedName>
        <fullName evidence="1">Uncharacterized protein</fullName>
    </submittedName>
</protein>
<organism evidence="1 2">
    <name type="scientific">Scortum barcoo</name>
    <name type="common">barcoo grunter</name>
    <dbReference type="NCBI Taxonomy" id="214431"/>
    <lineage>
        <taxon>Eukaryota</taxon>
        <taxon>Metazoa</taxon>
        <taxon>Chordata</taxon>
        <taxon>Craniata</taxon>
        <taxon>Vertebrata</taxon>
        <taxon>Euteleostomi</taxon>
        <taxon>Actinopterygii</taxon>
        <taxon>Neopterygii</taxon>
        <taxon>Teleostei</taxon>
        <taxon>Neoteleostei</taxon>
        <taxon>Acanthomorphata</taxon>
        <taxon>Eupercaria</taxon>
        <taxon>Centrarchiformes</taxon>
        <taxon>Terapontoidei</taxon>
        <taxon>Terapontidae</taxon>
        <taxon>Scortum</taxon>
    </lineage>
</organism>
<accession>A0ACB8X5Q8</accession>
<reference evidence="1" key="1">
    <citation type="submission" date="2022-04" db="EMBL/GenBank/DDBJ databases">
        <title>Jade perch genome.</title>
        <authorList>
            <person name="Chao B."/>
        </authorList>
    </citation>
    <scope>NUCLEOTIDE SEQUENCE</scope>
    <source>
        <strain evidence="1">CB-2022</strain>
    </source>
</reference>
<name>A0ACB8X5Q8_9TELE</name>
<keyword evidence="2" id="KW-1185">Reference proteome</keyword>
<comment type="caution">
    <text evidence="1">The sequence shown here is derived from an EMBL/GenBank/DDBJ whole genome shotgun (WGS) entry which is preliminary data.</text>
</comment>
<sequence>MKFSLVLAALLCFTTWMSMVDATQGPVSNCCLRWSNTRIPVKLIVDYTIQSEGACPIKAVILQTHRGKRLCSDPNSDWGKKAMLKVDEEKKKKALQEMGQNEDGSTSDITPAVSTPSKKKTRRKGGRRQRNKSKRGRNRQRKCV</sequence>
<dbReference type="EMBL" id="CM041533">
    <property type="protein sequence ID" value="KAI3375058.1"/>
    <property type="molecule type" value="Genomic_DNA"/>
</dbReference>
<gene>
    <name evidence="1" type="ORF">L3Q82_021574</name>
</gene>
<proteinExistence type="predicted"/>
<evidence type="ECO:0000313" key="2">
    <source>
        <dbReference type="Proteomes" id="UP000831701"/>
    </source>
</evidence>